<feature type="compositionally biased region" description="Low complexity" evidence="1">
    <location>
        <begin position="64"/>
        <end position="74"/>
    </location>
</feature>
<reference evidence="2" key="1">
    <citation type="journal article" date="2020" name="Stud. Mycol.">
        <title>101 Dothideomycetes genomes: a test case for predicting lifestyles and emergence of pathogens.</title>
        <authorList>
            <person name="Haridas S."/>
            <person name="Albert R."/>
            <person name="Binder M."/>
            <person name="Bloem J."/>
            <person name="Labutti K."/>
            <person name="Salamov A."/>
            <person name="Andreopoulos B."/>
            <person name="Baker S."/>
            <person name="Barry K."/>
            <person name="Bills G."/>
            <person name="Bluhm B."/>
            <person name="Cannon C."/>
            <person name="Castanera R."/>
            <person name="Culley D."/>
            <person name="Daum C."/>
            <person name="Ezra D."/>
            <person name="Gonzalez J."/>
            <person name="Henrissat B."/>
            <person name="Kuo A."/>
            <person name="Liang C."/>
            <person name="Lipzen A."/>
            <person name="Lutzoni F."/>
            <person name="Magnuson J."/>
            <person name="Mondo S."/>
            <person name="Nolan M."/>
            <person name="Ohm R."/>
            <person name="Pangilinan J."/>
            <person name="Park H.-J."/>
            <person name="Ramirez L."/>
            <person name="Alfaro M."/>
            <person name="Sun H."/>
            <person name="Tritt A."/>
            <person name="Yoshinaga Y."/>
            <person name="Zwiers L.-H."/>
            <person name="Turgeon B."/>
            <person name="Goodwin S."/>
            <person name="Spatafora J."/>
            <person name="Crous P."/>
            <person name="Grigoriev I."/>
        </authorList>
    </citation>
    <scope>NUCLEOTIDE SEQUENCE</scope>
    <source>
        <strain evidence="2">CBS 121167</strain>
    </source>
</reference>
<keyword evidence="3" id="KW-1185">Reference proteome</keyword>
<evidence type="ECO:0000256" key="1">
    <source>
        <dbReference type="SAM" id="MobiDB-lite"/>
    </source>
</evidence>
<dbReference type="GeneID" id="54298148"/>
<accession>A0A6A6B9V5</accession>
<sequence length="151" mass="15823">MGLPDNLSYQQNNLQLNDIDMSFMDNNFLYQQGYAQPGPSNMAFSQNNQFGGVPLADNMPANLGPTGTTTGPSGQLIGSPFDAGLFQSGLAQPDDLEQHTEASPSAGATAPFLPAHPASTGVGTNDGPAFSPAGGQRVFFFFLNPTDPRGR</sequence>
<dbReference type="EMBL" id="ML995488">
    <property type="protein sequence ID" value="KAF2141052.1"/>
    <property type="molecule type" value="Genomic_DNA"/>
</dbReference>
<gene>
    <name evidence="2" type="ORF">K452DRAFT_288428</name>
</gene>
<name>A0A6A6B9V5_9PEZI</name>
<dbReference type="AlphaFoldDB" id="A0A6A6B9V5"/>
<evidence type="ECO:0000313" key="2">
    <source>
        <dbReference type="EMBL" id="KAF2141052.1"/>
    </source>
</evidence>
<protein>
    <submittedName>
        <fullName evidence="2">Uncharacterized protein</fullName>
    </submittedName>
</protein>
<organism evidence="2 3">
    <name type="scientific">Aplosporella prunicola CBS 121167</name>
    <dbReference type="NCBI Taxonomy" id="1176127"/>
    <lineage>
        <taxon>Eukaryota</taxon>
        <taxon>Fungi</taxon>
        <taxon>Dikarya</taxon>
        <taxon>Ascomycota</taxon>
        <taxon>Pezizomycotina</taxon>
        <taxon>Dothideomycetes</taxon>
        <taxon>Dothideomycetes incertae sedis</taxon>
        <taxon>Botryosphaeriales</taxon>
        <taxon>Aplosporellaceae</taxon>
        <taxon>Aplosporella</taxon>
    </lineage>
</organism>
<dbReference type="RefSeq" id="XP_033396765.1">
    <property type="nucleotide sequence ID" value="XM_033540652.1"/>
</dbReference>
<evidence type="ECO:0000313" key="3">
    <source>
        <dbReference type="Proteomes" id="UP000799438"/>
    </source>
</evidence>
<feature type="region of interest" description="Disordered" evidence="1">
    <location>
        <begin position="55"/>
        <end position="130"/>
    </location>
</feature>
<dbReference type="Proteomes" id="UP000799438">
    <property type="component" value="Unassembled WGS sequence"/>
</dbReference>
<proteinExistence type="predicted"/>